<evidence type="ECO:0000313" key="1">
    <source>
        <dbReference type="EMBL" id="GHG06008.1"/>
    </source>
</evidence>
<proteinExistence type="predicted"/>
<dbReference type="EMBL" id="BNCK01000012">
    <property type="protein sequence ID" value="GHG06008.1"/>
    <property type="molecule type" value="Genomic_DNA"/>
</dbReference>
<dbReference type="AlphaFoldDB" id="A0A919BS14"/>
<dbReference type="RefSeq" id="WP_189774295.1">
    <property type="nucleotide sequence ID" value="NZ_BNCK01000012.1"/>
</dbReference>
<evidence type="ECO:0000313" key="2">
    <source>
        <dbReference type="Proteomes" id="UP000623842"/>
    </source>
</evidence>
<evidence type="ECO:0008006" key="3">
    <source>
        <dbReference type="Google" id="ProtNLM"/>
    </source>
</evidence>
<protein>
    <recommendedName>
        <fullName evidence="3">DUF2947 family protein</fullName>
    </recommendedName>
</protein>
<dbReference type="Proteomes" id="UP000623842">
    <property type="component" value="Unassembled WGS sequence"/>
</dbReference>
<comment type="caution">
    <text evidence="1">The sequence shown here is derived from an EMBL/GenBank/DDBJ whole genome shotgun (WGS) entry which is preliminary data.</text>
</comment>
<sequence>MSYLPLEEFKHAWIFRHQSMPASSEQQALIKPMTAERSNVLWDTFISKNAIHSDDFGKNDWPANNENFSSTINWEARWESDDNDLPLEILDHIDWQDNTTVYYCLNRNQILETTWANFKQCWKNFLFLDDGTILLGKKRDQVLQFHSTGDCKLGIKP</sequence>
<keyword evidence="2" id="KW-1185">Reference proteome</keyword>
<dbReference type="Pfam" id="PF11163">
    <property type="entry name" value="DUF2947"/>
    <property type="match status" value="1"/>
</dbReference>
<organism evidence="1 2">
    <name type="scientific">Thalassotalea marina</name>
    <dbReference type="NCBI Taxonomy" id="1673741"/>
    <lineage>
        <taxon>Bacteria</taxon>
        <taxon>Pseudomonadati</taxon>
        <taxon>Pseudomonadota</taxon>
        <taxon>Gammaproteobacteria</taxon>
        <taxon>Alteromonadales</taxon>
        <taxon>Colwelliaceae</taxon>
        <taxon>Thalassotalea</taxon>
    </lineage>
</organism>
<dbReference type="InterPro" id="IPR021334">
    <property type="entry name" value="DUF2947"/>
</dbReference>
<accession>A0A919BS14</accession>
<reference evidence="1" key="1">
    <citation type="journal article" date="2014" name="Int. J. Syst. Evol. Microbiol.">
        <title>Complete genome sequence of Corynebacterium casei LMG S-19264T (=DSM 44701T), isolated from a smear-ripened cheese.</title>
        <authorList>
            <consortium name="US DOE Joint Genome Institute (JGI-PGF)"/>
            <person name="Walter F."/>
            <person name="Albersmeier A."/>
            <person name="Kalinowski J."/>
            <person name="Ruckert C."/>
        </authorList>
    </citation>
    <scope>NUCLEOTIDE SEQUENCE</scope>
    <source>
        <strain evidence="1">KCTC 42731</strain>
    </source>
</reference>
<reference evidence="1" key="2">
    <citation type="submission" date="2020-09" db="EMBL/GenBank/DDBJ databases">
        <authorList>
            <person name="Sun Q."/>
            <person name="Kim S."/>
        </authorList>
    </citation>
    <scope>NUCLEOTIDE SEQUENCE</scope>
    <source>
        <strain evidence="1">KCTC 42731</strain>
    </source>
</reference>
<name>A0A919BS14_9GAMM</name>
<gene>
    <name evidence="1" type="ORF">GCM10017161_39520</name>
</gene>